<dbReference type="SUPFAM" id="SSF56281">
    <property type="entry name" value="Metallo-hydrolase/oxidoreductase"/>
    <property type="match status" value="1"/>
</dbReference>
<evidence type="ECO:0000313" key="2">
    <source>
        <dbReference type="EMBL" id="SUC37513.1"/>
    </source>
</evidence>
<organism evidence="2 3">
    <name type="scientific">Prevotella pallens</name>
    <dbReference type="NCBI Taxonomy" id="60133"/>
    <lineage>
        <taxon>Bacteria</taxon>
        <taxon>Pseudomonadati</taxon>
        <taxon>Bacteroidota</taxon>
        <taxon>Bacteroidia</taxon>
        <taxon>Bacteroidales</taxon>
        <taxon>Prevotellaceae</taxon>
        <taxon>Prevotella</taxon>
    </lineage>
</organism>
<accession>A0A379GAG2</accession>
<dbReference type="GeneID" id="78571642"/>
<dbReference type="EMBL" id="UGTP01000002">
    <property type="protein sequence ID" value="SUC37513.1"/>
    <property type="molecule type" value="Genomic_DNA"/>
</dbReference>
<dbReference type="Pfam" id="PF00753">
    <property type="entry name" value="Lactamase_B"/>
    <property type="match status" value="1"/>
</dbReference>
<protein>
    <submittedName>
        <fullName evidence="2">Ribonuclease Z</fullName>
    </submittedName>
</protein>
<dbReference type="OrthoDB" id="9781189at2"/>
<dbReference type="Proteomes" id="UP000254235">
    <property type="component" value="Unassembled WGS sequence"/>
</dbReference>
<dbReference type="InterPro" id="IPR052533">
    <property type="entry name" value="WalJ/YycJ-like"/>
</dbReference>
<feature type="domain" description="Metallo-beta-lactamase" evidence="1">
    <location>
        <begin position="11"/>
        <end position="179"/>
    </location>
</feature>
<dbReference type="InterPro" id="IPR036866">
    <property type="entry name" value="RibonucZ/Hydroxyglut_hydro"/>
</dbReference>
<reference evidence="2 3" key="1">
    <citation type="submission" date="2018-06" db="EMBL/GenBank/DDBJ databases">
        <authorList>
            <consortium name="Pathogen Informatics"/>
            <person name="Doyle S."/>
        </authorList>
    </citation>
    <scope>NUCLEOTIDE SEQUENCE [LARGE SCALE GENOMIC DNA]</scope>
    <source>
        <strain evidence="2 3">NCTC13043</strain>
    </source>
</reference>
<dbReference type="Gene3D" id="3.60.15.10">
    <property type="entry name" value="Ribonuclease Z/Hydroxyacylglutathione hydrolase-like"/>
    <property type="match status" value="1"/>
</dbReference>
<dbReference type="PANTHER" id="PTHR47619">
    <property type="entry name" value="METALLO-HYDROLASE YYCJ-RELATED"/>
    <property type="match status" value="1"/>
</dbReference>
<dbReference type="InterPro" id="IPR001279">
    <property type="entry name" value="Metallo-B-lactamas"/>
</dbReference>
<evidence type="ECO:0000259" key="1">
    <source>
        <dbReference type="SMART" id="SM00849"/>
    </source>
</evidence>
<dbReference type="PANTHER" id="PTHR47619:SF1">
    <property type="entry name" value="EXODEOXYRIBONUCLEASE WALJ"/>
    <property type="match status" value="1"/>
</dbReference>
<dbReference type="RefSeq" id="WP_115083954.1">
    <property type="nucleotide sequence ID" value="NZ_UGTP01000002.1"/>
</dbReference>
<name>A0A379GAG2_9BACT</name>
<sequence>MQLKVLGSSSKGNGYVLDGNNEALVIEAGVKLIEAKKAIDFKLSKLVGCLCTHQHNDHAGYASEYAKAGVRVLALEEVLKAKGITRNCQRIELGKGYKMGGFKILPFEVMHDVPCVGFVIEHSECGKIVFLTDTYACKYRFANVNHYLIEANYADDILTDNILAGRVPQAMRNRLLTSHFELSNTIAMLKSSNLHCVRNIVLIHLSDGNSDERRFVAECKAELGKKVVAASAGLVLDIDAIPL</sequence>
<evidence type="ECO:0000313" key="3">
    <source>
        <dbReference type="Proteomes" id="UP000254235"/>
    </source>
</evidence>
<proteinExistence type="predicted"/>
<dbReference type="SMART" id="SM00849">
    <property type="entry name" value="Lactamase_B"/>
    <property type="match status" value="1"/>
</dbReference>
<gene>
    <name evidence="2" type="ORF">NCTC13043_02002</name>
</gene>
<dbReference type="AlphaFoldDB" id="A0A379GAG2"/>